<evidence type="ECO:0000256" key="2">
    <source>
        <dbReference type="ARBA" id="ARBA00023180"/>
    </source>
</evidence>
<dbReference type="eggNOG" id="COG0457">
    <property type="taxonomic scope" value="Bacteria"/>
</dbReference>
<dbReference type="RefSeq" id="WP_013299905.1">
    <property type="nucleotide sequence ID" value="NC_014414.1"/>
</dbReference>
<dbReference type="InterPro" id="IPR027417">
    <property type="entry name" value="P-loop_NTPase"/>
</dbReference>
<protein>
    <recommendedName>
        <fullName evidence="3">Sulfotransferase domain-containing protein</fullName>
    </recommendedName>
</protein>
<sequence>MAVPDFVIVGAMKAATTTLAAQLDAQPGIALSREKEPSFFAKEWGRSADWYDVQWKGAAATDLKGEASTDYAKWPAYPEAPARLLRWAPGVKIIYLLRDPLDRAFSHAIHEMKKGRHLGPPDAVARDLDLIWQVSCYAAQLDRWLAVLPPERVLLMSSDRLAAMPEDEFARALTFLGCDGKWSADRARLHGRHDAYRPLPGQRFLVDNAAATALRRRLVPKSWRASLRRRRGLDIPDRFSEATEAYLKARIAPDLARLGGMTGRTLSFDTFRAEMIAAPPTLVGQGPIPARDGRPADE</sequence>
<reference evidence="5" key="1">
    <citation type="submission" date="2010-08" db="EMBL/GenBank/DDBJ databases">
        <title>Genome sequence of Parvularcula bermudensis HTCC2503.</title>
        <authorList>
            <person name="Kang D.-M."/>
            <person name="Oh H.-M."/>
            <person name="Cho J.-C."/>
        </authorList>
    </citation>
    <scope>NUCLEOTIDE SEQUENCE [LARGE SCALE GENOMIC DNA]</scope>
    <source>
        <strain evidence="5">ATCC BAA-594 / HTCC2503 / KCTC 12087</strain>
    </source>
</reference>
<proteinExistence type="predicted"/>
<dbReference type="SUPFAM" id="SSF52540">
    <property type="entry name" value="P-loop containing nucleoside triphosphate hydrolases"/>
    <property type="match status" value="1"/>
</dbReference>
<dbReference type="PANTHER" id="PTHR10605">
    <property type="entry name" value="HEPARAN SULFATE SULFOTRANSFERASE"/>
    <property type="match status" value="1"/>
</dbReference>
<dbReference type="PANTHER" id="PTHR10605:SF56">
    <property type="entry name" value="BIFUNCTIONAL HEPARAN SULFATE N-DEACETYLASE_N-SULFOTRANSFERASE"/>
    <property type="match status" value="1"/>
</dbReference>
<dbReference type="STRING" id="314260.PB2503_04282"/>
<organism evidence="4 5">
    <name type="scientific">Parvularcula bermudensis (strain ATCC BAA-594 / HTCC2503 / KCTC 12087)</name>
    <dbReference type="NCBI Taxonomy" id="314260"/>
    <lineage>
        <taxon>Bacteria</taxon>
        <taxon>Pseudomonadati</taxon>
        <taxon>Pseudomonadota</taxon>
        <taxon>Alphaproteobacteria</taxon>
        <taxon>Parvularculales</taxon>
        <taxon>Parvularculaceae</taxon>
        <taxon>Parvularcula</taxon>
    </lineage>
</organism>
<dbReference type="HOGENOM" id="CLU_017703_1_1_5"/>
<keyword evidence="2" id="KW-0325">Glycoprotein</keyword>
<gene>
    <name evidence="4" type="ordered locus">PB2503_04282</name>
</gene>
<evidence type="ECO:0000256" key="1">
    <source>
        <dbReference type="ARBA" id="ARBA00022679"/>
    </source>
</evidence>
<dbReference type="Pfam" id="PF00685">
    <property type="entry name" value="Sulfotransfer_1"/>
    <property type="match status" value="1"/>
</dbReference>
<evidence type="ECO:0000313" key="5">
    <source>
        <dbReference type="Proteomes" id="UP000001302"/>
    </source>
</evidence>
<keyword evidence="1" id="KW-0808">Transferase</keyword>
<dbReference type="InterPro" id="IPR037359">
    <property type="entry name" value="NST/OST"/>
</dbReference>
<accession>E0TEP8</accession>
<dbReference type="InterPro" id="IPR000863">
    <property type="entry name" value="Sulfotransferase_dom"/>
</dbReference>
<dbReference type="GO" id="GO:0008146">
    <property type="term" value="F:sulfotransferase activity"/>
    <property type="evidence" value="ECO:0007669"/>
    <property type="project" value="InterPro"/>
</dbReference>
<evidence type="ECO:0000313" key="4">
    <source>
        <dbReference type="EMBL" id="ADM08931.1"/>
    </source>
</evidence>
<dbReference type="OrthoDB" id="981508at2"/>
<keyword evidence="5" id="KW-1185">Reference proteome</keyword>
<evidence type="ECO:0000259" key="3">
    <source>
        <dbReference type="Pfam" id="PF00685"/>
    </source>
</evidence>
<dbReference type="Gene3D" id="3.40.50.300">
    <property type="entry name" value="P-loop containing nucleotide triphosphate hydrolases"/>
    <property type="match status" value="1"/>
</dbReference>
<dbReference type="Proteomes" id="UP000001302">
    <property type="component" value="Chromosome"/>
</dbReference>
<dbReference type="AlphaFoldDB" id="E0TEP8"/>
<name>E0TEP8_PARBH</name>
<dbReference type="KEGG" id="pbr:PB2503_04282"/>
<dbReference type="EMBL" id="CP002156">
    <property type="protein sequence ID" value="ADM08931.1"/>
    <property type="molecule type" value="Genomic_DNA"/>
</dbReference>
<feature type="domain" description="Sulfotransferase" evidence="3">
    <location>
        <begin position="4"/>
        <end position="179"/>
    </location>
</feature>
<reference evidence="4 5" key="2">
    <citation type="journal article" date="2011" name="J. Bacteriol.">
        <title>Complete genome sequence of strain HTCC2503T of Parvularcula bermudensis, the type species of the order "Parvularculales" in the class Alphaproteobacteria.</title>
        <authorList>
            <person name="Oh H.M."/>
            <person name="Kang I."/>
            <person name="Vergin K.L."/>
            <person name="Kang D."/>
            <person name="Rhee K.H."/>
            <person name="Giovannoni S.J."/>
            <person name="Cho J.C."/>
        </authorList>
    </citation>
    <scope>NUCLEOTIDE SEQUENCE [LARGE SCALE GENOMIC DNA]</scope>
    <source>
        <strain evidence="5">ATCC BAA-594 / HTCC2503 / KCTC 12087</strain>
    </source>
</reference>